<feature type="binding site" evidence="11 13">
    <location>
        <position position="323"/>
    </location>
    <ligand>
        <name>ATP</name>
        <dbReference type="ChEBI" id="CHEBI:30616"/>
    </ligand>
</feature>
<dbReference type="GO" id="GO:0006094">
    <property type="term" value="P:gluconeogenesis"/>
    <property type="evidence" value="ECO:0007669"/>
    <property type="project" value="TreeGrafter"/>
</dbReference>
<dbReference type="InterPro" id="IPR036043">
    <property type="entry name" value="Phosphoglycerate_kinase_sf"/>
</dbReference>
<dbReference type="PIRSF" id="PIRSF000724">
    <property type="entry name" value="Pgk"/>
    <property type="match status" value="1"/>
</dbReference>
<dbReference type="InterPro" id="IPR001576">
    <property type="entry name" value="Phosphoglycerate_kinase"/>
</dbReference>
<reference evidence="15 16" key="1">
    <citation type="submission" date="2013-02" db="EMBL/GenBank/DDBJ databases">
        <authorList>
            <person name="Harkins D.M."/>
            <person name="Durkin A.S."/>
            <person name="Brinkac L.M."/>
            <person name="Haft D.H."/>
            <person name="Selengut J.D."/>
            <person name="Sanka R."/>
            <person name="DePew J."/>
            <person name="Purushe J."/>
            <person name="Tulsiani S.M."/>
            <person name="Graham G.C."/>
            <person name="Burns M.-A."/>
            <person name="Dohnt M.F."/>
            <person name="Smythe L.D."/>
            <person name="McKay D.B."/>
            <person name="Craig S.B."/>
            <person name="Vinetz J.M."/>
            <person name="Sutton G.G."/>
            <person name="Nierman W.C."/>
            <person name="Fouts D.E."/>
        </authorList>
    </citation>
    <scope>NUCLEOTIDE SEQUENCE [LARGE SCALE GENOMIC DNA]</scope>
    <source>
        <strain evidence="15 16">LT2050</strain>
    </source>
</reference>
<feature type="binding site" evidence="11">
    <location>
        <position position="36"/>
    </location>
    <ligand>
        <name>substrate</name>
    </ligand>
</feature>
<dbReference type="GO" id="GO:0043531">
    <property type="term" value="F:ADP binding"/>
    <property type="evidence" value="ECO:0007669"/>
    <property type="project" value="TreeGrafter"/>
</dbReference>
<evidence type="ECO:0000256" key="11">
    <source>
        <dbReference type="HAMAP-Rule" id="MF_00145"/>
    </source>
</evidence>
<feature type="binding site" evidence="12">
    <location>
        <position position="118"/>
    </location>
    <ligand>
        <name>(2R)-3-phosphoglycerate</name>
        <dbReference type="ChEBI" id="CHEBI:58272"/>
    </ligand>
</feature>
<dbReference type="InterPro" id="IPR015824">
    <property type="entry name" value="Phosphoglycerate_kinase_N"/>
</dbReference>
<feature type="binding site" evidence="11">
    <location>
        <position position="151"/>
    </location>
    <ligand>
        <name>substrate</name>
    </ligand>
</feature>
<gene>
    <name evidence="11 15" type="primary">pgk</name>
    <name evidence="15" type="ORF">LEP1GSC150_1367</name>
</gene>
<protein>
    <recommendedName>
        <fullName evidence="5 11">Phosphoglycerate kinase</fullName>
        <ecNumber evidence="5 11">2.7.2.3</ecNumber>
    </recommendedName>
</protein>
<accession>M3IM98</accession>
<evidence type="ECO:0000256" key="8">
    <source>
        <dbReference type="ARBA" id="ARBA00022741"/>
    </source>
</evidence>
<feature type="binding site" evidence="11 12">
    <location>
        <begin position="21"/>
        <end position="23"/>
    </location>
    <ligand>
        <name>substrate</name>
    </ligand>
</feature>
<organism evidence="15 16">
    <name type="scientific">Leptospira interrogans serovar Copenhageni str. LT2050</name>
    <dbReference type="NCBI Taxonomy" id="1001598"/>
    <lineage>
        <taxon>Bacteria</taxon>
        <taxon>Pseudomonadati</taxon>
        <taxon>Spirochaetota</taxon>
        <taxon>Spirochaetia</taxon>
        <taxon>Leptospirales</taxon>
        <taxon>Leptospiraceae</taxon>
        <taxon>Leptospira</taxon>
    </lineage>
</organism>
<sequence length="418" mass="45397">MELPRLENVDLSGKRVFLRVDFNVPVENGKVTDKTRIEKTLPTIELLIKKGARIIIASHLGRPKGQVNPEFSLAPVVETFQSLVKSKVYFSKTVIGEDAIKLSKELKNGEILVIENVRFHKEEEENDPGFSKKLAALADIYVNDAFGAAHRAHSSTEGIARLLPAYAGLLMHKEILELSALLHKPARPFVAIIGGSKVSTKIKVLTNLFDKVNHLLIGGGMAYTFLKSRAIPIGNSLVEKEFEVQAFQLIEKAGVAGIDLQLPVDHIIGDQFNEKAKTKSVDKMGILDGWMGMDIGSKTVSNYEKIIKNAGTIFWNGPMGVFEMDKFASGTMAIAKAVAKSKAKTVVGGGDSIAAINKARVADKITHISTGGGASLEFMEGRKLPGVEALKKKLPSKFEFKVFLQSNLTAGHPPISAT</sequence>
<keyword evidence="9 11" id="KW-0418">Kinase</keyword>
<dbReference type="EMBL" id="AFMD02000279">
    <property type="protein sequence ID" value="EMG21752.1"/>
    <property type="molecule type" value="Genomic_DNA"/>
</dbReference>
<evidence type="ECO:0000256" key="2">
    <source>
        <dbReference type="ARBA" id="ARBA00004496"/>
    </source>
</evidence>
<evidence type="ECO:0000256" key="14">
    <source>
        <dbReference type="RuleBase" id="RU000532"/>
    </source>
</evidence>
<evidence type="ECO:0000256" key="6">
    <source>
        <dbReference type="ARBA" id="ARBA00022490"/>
    </source>
</evidence>
<dbReference type="Pfam" id="PF00162">
    <property type="entry name" value="PGK"/>
    <property type="match status" value="1"/>
</dbReference>
<dbReference type="HAMAP" id="MF_00145">
    <property type="entry name" value="Phosphoglyc_kinase"/>
    <property type="match status" value="1"/>
</dbReference>
<comment type="subcellular location">
    <subcellularLocation>
        <location evidence="2 11">Cytoplasm</location>
    </subcellularLocation>
</comment>
<evidence type="ECO:0000256" key="10">
    <source>
        <dbReference type="ARBA" id="ARBA00022840"/>
    </source>
</evidence>
<comment type="caution">
    <text evidence="15">The sequence shown here is derived from an EMBL/GenBank/DDBJ whole genome shotgun (WGS) entry which is preliminary data.</text>
</comment>
<dbReference type="Gene3D" id="3.40.50.1260">
    <property type="entry name" value="Phosphoglycerate kinase, N-terminal domain"/>
    <property type="match status" value="2"/>
</dbReference>
<evidence type="ECO:0000256" key="13">
    <source>
        <dbReference type="PIRSR" id="PIRSR000724-2"/>
    </source>
</evidence>
<name>M3IM98_LEPIT</name>
<dbReference type="FunFam" id="3.40.50.1260:FF:000002">
    <property type="entry name" value="Phosphoglycerate kinase"/>
    <property type="match status" value="1"/>
</dbReference>
<feature type="binding site" evidence="12">
    <location>
        <position position="36"/>
    </location>
    <ligand>
        <name>(2R)-3-phosphoglycerate</name>
        <dbReference type="ChEBI" id="CHEBI:58272"/>
    </ligand>
</feature>
<feature type="binding site" evidence="11 12">
    <location>
        <begin position="59"/>
        <end position="62"/>
    </location>
    <ligand>
        <name>substrate</name>
    </ligand>
</feature>
<dbReference type="CDD" id="cd00318">
    <property type="entry name" value="Phosphoglycerate_kinase"/>
    <property type="match status" value="1"/>
</dbReference>
<dbReference type="GO" id="GO:0005829">
    <property type="term" value="C:cytosol"/>
    <property type="evidence" value="ECO:0007669"/>
    <property type="project" value="TreeGrafter"/>
</dbReference>
<feature type="binding site" evidence="11 13">
    <location>
        <begin position="349"/>
        <end position="352"/>
    </location>
    <ligand>
        <name>ATP</name>
        <dbReference type="ChEBI" id="CHEBI:30616"/>
    </ligand>
</feature>
<comment type="subunit">
    <text evidence="4 11">Monomer.</text>
</comment>
<dbReference type="PANTHER" id="PTHR11406">
    <property type="entry name" value="PHOSPHOGLYCERATE KINASE"/>
    <property type="match status" value="1"/>
</dbReference>
<evidence type="ECO:0000256" key="9">
    <source>
        <dbReference type="ARBA" id="ARBA00022777"/>
    </source>
</evidence>
<dbReference type="EC" id="2.7.2.3" evidence="5 11"/>
<evidence type="ECO:0000256" key="12">
    <source>
        <dbReference type="PIRSR" id="PIRSR000724-1"/>
    </source>
</evidence>
<dbReference type="GO" id="GO:0006096">
    <property type="term" value="P:glycolytic process"/>
    <property type="evidence" value="ECO:0007669"/>
    <property type="project" value="UniProtKB-UniRule"/>
</dbReference>
<dbReference type="GO" id="GO:0004618">
    <property type="term" value="F:phosphoglycerate kinase activity"/>
    <property type="evidence" value="ECO:0007669"/>
    <property type="project" value="UniProtKB-UniRule"/>
</dbReference>
<dbReference type="Proteomes" id="UP000011778">
    <property type="component" value="Unassembled WGS sequence"/>
</dbReference>
<comment type="pathway">
    <text evidence="11">Carbohydrate degradation; glycolysis; pyruvate from D-glyceraldehyde 3-phosphate: step 2/5.</text>
</comment>
<proteinExistence type="inferred from homology"/>
<feature type="binding site" evidence="12">
    <location>
        <position position="151"/>
    </location>
    <ligand>
        <name>(2R)-3-phosphoglycerate</name>
        <dbReference type="ChEBI" id="CHEBI:58272"/>
    </ligand>
</feature>
<dbReference type="UniPathway" id="UPA00109">
    <property type="reaction ID" value="UER00185"/>
</dbReference>
<comment type="similarity">
    <text evidence="3 11 14">Belongs to the phosphoglycerate kinase family.</text>
</comment>
<evidence type="ECO:0000313" key="15">
    <source>
        <dbReference type="EMBL" id="EMG21752.1"/>
    </source>
</evidence>
<evidence type="ECO:0000256" key="3">
    <source>
        <dbReference type="ARBA" id="ARBA00008982"/>
    </source>
</evidence>
<keyword evidence="7 11" id="KW-0808">Transferase</keyword>
<feature type="binding site" evidence="11 13">
    <location>
        <position position="201"/>
    </location>
    <ligand>
        <name>ATP</name>
        <dbReference type="ChEBI" id="CHEBI:30616"/>
    </ligand>
</feature>
<dbReference type="InterPro" id="IPR015911">
    <property type="entry name" value="Phosphoglycerate_kinase_CS"/>
</dbReference>
<comment type="catalytic activity">
    <reaction evidence="1 11 14">
        <text>(2R)-3-phosphoglycerate + ATP = (2R)-3-phospho-glyceroyl phosphate + ADP</text>
        <dbReference type="Rhea" id="RHEA:14801"/>
        <dbReference type="ChEBI" id="CHEBI:30616"/>
        <dbReference type="ChEBI" id="CHEBI:57604"/>
        <dbReference type="ChEBI" id="CHEBI:58272"/>
        <dbReference type="ChEBI" id="CHEBI:456216"/>
        <dbReference type="EC" id="2.7.2.3"/>
    </reaction>
</comment>
<evidence type="ECO:0000256" key="4">
    <source>
        <dbReference type="ARBA" id="ARBA00011245"/>
    </source>
</evidence>
<keyword evidence="8 11" id="KW-0547">Nucleotide-binding</keyword>
<keyword evidence="11" id="KW-0324">Glycolysis</keyword>
<dbReference type="PROSITE" id="PS00111">
    <property type="entry name" value="PGLYCERATE_KINASE"/>
    <property type="match status" value="1"/>
</dbReference>
<evidence type="ECO:0000256" key="7">
    <source>
        <dbReference type="ARBA" id="ARBA00022679"/>
    </source>
</evidence>
<dbReference type="FunFam" id="3.40.50.1260:FF:000007">
    <property type="entry name" value="Phosphoglycerate kinase"/>
    <property type="match status" value="1"/>
</dbReference>
<dbReference type="PANTHER" id="PTHR11406:SF23">
    <property type="entry name" value="PHOSPHOGLYCERATE KINASE 1, CHLOROPLASTIC-RELATED"/>
    <property type="match status" value="1"/>
</dbReference>
<evidence type="ECO:0000256" key="1">
    <source>
        <dbReference type="ARBA" id="ARBA00000642"/>
    </source>
</evidence>
<dbReference type="AlphaFoldDB" id="M3IM98"/>
<keyword evidence="6 11" id="KW-0963">Cytoplasm</keyword>
<evidence type="ECO:0000313" key="16">
    <source>
        <dbReference type="Proteomes" id="UP000011778"/>
    </source>
</evidence>
<dbReference type="SUPFAM" id="SSF53748">
    <property type="entry name" value="Phosphoglycerate kinase"/>
    <property type="match status" value="1"/>
</dbReference>
<dbReference type="GO" id="GO:0005524">
    <property type="term" value="F:ATP binding"/>
    <property type="evidence" value="ECO:0007669"/>
    <property type="project" value="UniProtKB-KW"/>
</dbReference>
<dbReference type="PRINTS" id="PR00477">
    <property type="entry name" value="PHGLYCKINASE"/>
</dbReference>
<evidence type="ECO:0000256" key="5">
    <source>
        <dbReference type="ARBA" id="ARBA00013061"/>
    </source>
</evidence>
<feature type="binding site" evidence="11">
    <location>
        <position position="118"/>
    </location>
    <ligand>
        <name>substrate</name>
    </ligand>
</feature>
<keyword evidence="10 11" id="KW-0067">ATP-binding</keyword>
<feature type="binding site" evidence="11 13">
    <location>
        <position position="292"/>
    </location>
    <ligand>
        <name>ATP</name>
        <dbReference type="ChEBI" id="CHEBI:30616"/>
    </ligand>
</feature>